<feature type="compositionally biased region" description="Acidic residues" evidence="1">
    <location>
        <begin position="390"/>
        <end position="406"/>
    </location>
</feature>
<dbReference type="GO" id="GO:0016042">
    <property type="term" value="P:lipid catabolic process"/>
    <property type="evidence" value="ECO:0007669"/>
    <property type="project" value="InterPro"/>
</dbReference>
<dbReference type="OrthoDB" id="438440at2759"/>
<dbReference type="InterPro" id="IPR002921">
    <property type="entry name" value="Fungal_lipase-type"/>
</dbReference>
<evidence type="ECO:0000313" key="4">
    <source>
        <dbReference type="EMBL" id="KMZ59648.1"/>
    </source>
</evidence>
<protein>
    <submittedName>
        <fullName evidence="4">Putative Calmodulin-binding heat-shock protein</fullName>
    </submittedName>
</protein>
<organism evidence="4 5">
    <name type="scientific">Zostera marina</name>
    <name type="common">Eelgrass</name>
    <dbReference type="NCBI Taxonomy" id="29655"/>
    <lineage>
        <taxon>Eukaryota</taxon>
        <taxon>Viridiplantae</taxon>
        <taxon>Streptophyta</taxon>
        <taxon>Embryophyta</taxon>
        <taxon>Tracheophyta</taxon>
        <taxon>Spermatophyta</taxon>
        <taxon>Magnoliopsida</taxon>
        <taxon>Liliopsida</taxon>
        <taxon>Zosteraceae</taxon>
        <taxon>Zostera</taxon>
    </lineage>
</organism>
<sequence>MSIFCSIECVVCFGFSRWAWKRCTYIGNYDSETWSTADSDDFSEVPHICRLILAVYEEDLCNPRSPPIPHGYRLNPDYVVRRVTYKDTNGNCPPYIIYADPEVKEVVVALRGLNLAKESDYKLLLNNKLGMQKFDGGYAHYGLLKSAVWLLEKESDTIQGLVREMGAECKVIFAGHSLGSGVAALVTVLAVNHRDKVGGIPRTHIRGYAIAPARCMSLKLAVKYADVIHSVVLQDDFLPRTATPLEDIFKSIFCLPCLLFFVCMRDTFVPEGKKLGDPRRLYAPGRIYHIVERKFCRCGRYPPIVRTAIPVEGRFEHIVLSSNATKDHAIIWIERESEKALVRMKKKSETLTPPSAQKMVRMQTLKQEHKEAIERAMSLNVPHTEGLQDECNVDDQEEEEEVEEGGMEMKPNAKLRWDVLVSSLFEQGETGQVLLKNQSNLVD</sequence>
<reference evidence="5" key="1">
    <citation type="journal article" date="2016" name="Nature">
        <title>The genome of the seagrass Zostera marina reveals angiosperm adaptation to the sea.</title>
        <authorList>
            <person name="Olsen J.L."/>
            <person name="Rouze P."/>
            <person name="Verhelst B."/>
            <person name="Lin Y.-C."/>
            <person name="Bayer T."/>
            <person name="Collen J."/>
            <person name="Dattolo E."/>
            <person name="De Paoli E."/>
            <person name="Dittami S."/>
            <person name="Maumus F."/>
            <person name="Michel G."/>
            <person name="Kersting A."/>
            <person name="Lauritano C."/>
            <person name="Lohaus R."/>
            <person name="Toepel M."/>
            <person name="Tonon T."/>
            <person name="Vanneste K."/>
            <person name="Amirebrahimi M."/>
            <person name="Brakel J."/>
            <person name="Bostroem C."/>
            <person name="Chovatia M."/>
            <person name="Grimwood J."/>
            <person name="Jenkins J.W."/>
            <person name="Jueterbock A."/>
            <person name="Mraz A."/>
            <person name="Stam W.T."/>
            <person name="Tice H."/>
            <person name="Bornberg-Bauer E."/>
            <person name="Green P.J."/>
            <person name="Pearson G.A."/>
            <person name="Procaccini G."/>
            <person name="Duarte C.M."/>
            <person name="Schmutz J."/>
            <person name="Reusch T.B.H."/>
            <person name="Van de Peer Y."/>
        </authorList>
    </citation>
    <scope>NUCLEOTIDE SEQUENCE [LARGE SCALE GENOMIC DNA]</scope>
    <source>
        <strain evidence="5">cv. Finnish</strain>
    </source>
</reference>
<dbReference type="InterPro" id="IPR029058">
    <property type="entry name" value="AB_hydrolase_fold"/>
</dbReference>
<dbReference type="OMA" id="RCTYIGA"/>
<evidence type="ECO:0000256" key="1">
    <source>
        <dbReference type="SAM" id="MobiDB-lite"/>
    </source>
</evidence>
<dbReference type="Gene3D" id="3.40.50.1820">
    <property type="entry name" value="alpha/beta hydrolase"/>
    <property type="match status" value="1"/>
</dbReference>
<dbReference type="CDD" id="cd00519">
    <property type="entry name" value="Lipase_3"/>
    <property type="match status" value="1"/>
</dbReference>
<comment type="caution">
    <text evidence="4">The sequence shown here is derived from an EMBL/GenBank/DDBJ whole genome shotgun (WGS) entry which is preliminary data.</text>
</comment>
<accession>A0A0K9NSS9</accession>
<dbReference type="Proteomes" id="UP000036987">
    <property type="component" value="Unassembled WGS sequence"/>
</dbReference>
<dbReference type="PANTHER" id="PTHR46398">
    <property type="entry name" value="ALPHA/BETA-HYDROLASES SUPERFAMILY PROTEIN"/>
    <property type="match status" value="1"/>
</dbReference>
<evidence type="ECO:0000259" key="3">
    <source>
        <dbReference type="Pfam" id="PF03893"/>
    </source>
</evidence>
<dbReference type="Pfam" id="PF03893">
    <property type="entry name" value="Lipase3_N"/>
    <property type="match status" value="1"/>
</dbReference>
<dbReference type="EMBL" id="LFYR01001757">
    <property type="protein sequence ID" value="KMZ59648.1"/>
    <property type="molecule type" value="Genomic_DNA"/>
</dbReference>
<dbReference type="InterPro" id="IPR005592">
    <property type="entry name" value="Mono/diacylglycerol_lipase_N"/>
</dbReference>
<gene>
    <name evidence="4" type="ORF">ZOSMA_66G00680</name>
</gene>
<feature type="region of interest" description="Disordered" evidence="1">
    <location>
        <begin position="390"/>
        <end position="410"/>
    </location>
</feature>
<feature type="domain" description="Mono-/di-acylglycerol lipase N-terminal" evidence="3">
    <location>
        <begin position="7"/>
        <end position="73"/>
    </location>
</feature>
<keyword evidence="5" id="KW-1185">Reference proteome</keyword>
<dbReference type="PANTHER" id="PTHR46398:SF7">
    <property type="entry name" value="ALPHA_BETA-HYDROLASES SUPERFAMILY PROTEIN"/>
    <property type="match status" value="1"/>
</dbReference>
<evidence type="ECO:0000259" key="2">
    <source>
        <dbReference type="Pfam" id="PF01764"/>
    </source>
</evidence>
<dbReference type="Pfam" id="PF01764">
    <property type="entry name" value="Lipase_3"/>
    <property type="match status" value="1"/>
</dbReference>
<feature type="domain" description="Fungal lipase-type" evidence="2">
    <location>
        <begin position="107"/>
        <end position="243"/>
    </location>
</feature>
<name>A0A0K9NSS9_ZOSMR</name>
<proteinExistence type="predicted"/>
<evidence type="ECO:0000313" key="5">
    <source>
        <dbReference type="Proteomes" id="UP000036987"/>
    </source>
</evidence>
<dbReference type="SUPFAM" id="SSF53474">
    <property type="entry name" value="alpha/beta-Hydrolases"/>
    <property type="match status" value="1"/>
</dbReference>
<dbReference type="AlphaFoldDB" id="A0A0K9NSS9"/>